<reference evidence="1" key="1">
    <citation type="submission" date="2015-04" db="UniProtKB">
        <authorList>
            <consortium name="EnsemblPlants"/>
        </authorList>
    </citation>
    <scope>IDENTIFICATION</scope>
</reference>
<organism evidence="1">
    <name type="scientific">Oryza meridionalis</name>
    <dbReference type="NCBI Taxonomy" id="40149"/>
    <lineage>
        <taxon>Eukaryota</taxon>
        <taxon>Viridiplantae</taxon>
        <taxon>Streptophyta</taxon>
        <taxon>Embryophyta</taxon>
        <taxon>Tracheophyta</taxon>
        <taxon>Spermatophyta</taxon>
        <taxon>Magnoliopsida</taxon>
        <taxon>Liliopsida</taxon>
        <taxon>Poales</taxon>
        <taxon>Poaceae</taxon>
        <taxon>BOP clade</taxon>
        <taxon>Oryzoideae</taxon>
        <taxon>Oryzeae</taxon>
        <taxon>Oryzinae</taxon>
        <taxon>Oryza</taxon>
    </lineage>
</organism>
<dbReference type="EnsemblPlants" id="OMERI10G01540.1">
    <property type="protein sequence ID" value="OMERI10G01540.1"/>
    <property type="gene ID" value="OMERI10G01540"/>
</dbReference>
<dbReference type="Gramene" id="OMERI10G01540.1">
    <property type="protein sequence ID" value="OMERI10G01540.1"/>
    <property type="gene ID" value="OMERI10G01540"/>
</dbReference>
<evidence type="ECO:0000313" key="1">
    <source>
        <dbReference type="EnsemblPlants" id="OMERI10G01540.1"/>
    </source>
</evidence>
<keyword evidence="2" id="KW-1185">Reference proteome</keyword>
<reference evidence="1" key="2">
    <citation type="submission" date="2018-05" db="EMBL/GenBank/DDBJ databases">
        <title>OmerRS3 (Oryza meridionalis Reference Sequence Version 3).</title>
        <authorList>
            <person name="Zhang J."/>
            <person name="Kudrna D."/>
            <person name="Lee S."/>
            <person name="Talag J."/>
            <person name="Welchert J."/>
            <person name="Wing R.A."/>
        </authorList>
    </citation>
    <scope>NUCLEOTIDE SEQUENCE [LARGE SCALE GENOMIC DNA]</scope>
    <source>
        <strain evidence="1">cv. OR44</strain>
    </source>
</reference>
<dbReference type="HOGENOM" id="CLU_2254416_0_0_1"/>
<sequence length="104" mass="11291">MSILSPILYLDGCLFYINPVTTMAANLVALAQRGVNPASGGTFTPIKPRPFLDACMYQSCINLIYQGRFSMTCHGKNVLPYSYFSGTSSNVQCCIPVDVKNAKA</sequence>
<accession>A0A0E0EVN5</accession>
<name>A0A0E0EVN5_9ORYZ</name>
<evidence type="ECO:0000313" key="2">
    <source>
        <dbReference type="Proteomes" id="UP000008021"/>
    </source>
</evidence>
<protein>
    <submittedName>
        <fullName evidence="1">Uncharacterized protein</fullName>
    </submittedName>
</protein>
<dbReference type="AlphaFoldDB" id="A0A0E0EVN5"/>
<proteinExistence type="predicted"/>
<dbReference type="Proteomes" id="UP000008021">
    <property type="component" value="Chromosome 10"/>
</dbReference>